<evidence type="ECO:0000313" key="2">
    <source>
        <dbReference type="Proteomes" id="UP000316714"/>
    </source>
</evidence>
<proteinExistence type="predicted"/>
<sequence>MSQPSSIDSFLLNRGRSYIWTISLRMVSTNSMTKLRAATRDVWEQANTEIDTTAATTAKV</sequence>
<name>A0A5C5VGW4_9BACT</name>
<dbReference type="EMBL" id="SIHJ01000001">
    <property type="protein sequence ID" value="TWT36892.1"/>
    <property type="molecule type" value="Genomic_DNA"/>
</dbReference>
<keyword evidence="2" id="KW-1185">Reference proteome</keyword>
<evidence type="ECO:0000313" key="1">
    <source>
        <dbReference type="EMBL" id="TWT36892.1"/>
    </source>
</evidence>
<comment type="caution">
    <text evidence="1">The sequence shown here is derived from an EMBL/GenBank/DDBJ whole genome shotgun (WGS) entry which is preliminary data.</text>
</comment>
<organism evidence="1 2">
    <name type="scientific">Posidoniimonas corsicana</name>
    <dbReference type="NCBI Taxonomy" id="1938618"/>
    <lineage>
        <taxon>Bacteria</taxon>
        <taxon>Pseudomonadati</taxon>
        <taxon>Planctomycetota</taxon>
        <taxon>Planctomycetia</taxon>
        <taxon>Pirellulales</taxon>
        <taxon>Lacipirellulaceae</taxon>
        <taxon>Posidoniimonas</taxon>
    </lineage>
</organism>
<gene>
    <name evidence="1" type="ORF">KOR34_18370</name>
</gene>
<protein>
    <submittedName>
        <fullName evidence="1">Uncharacterized protein</fullName>
    </submittedName>
</protein>
<accession>A0A5C5VGW4</accession>
<reference evidence="1 2" key="1">
    <citation type="submission" date="2019-02" db="EMBL/GenBank/DDBJ databases">
        <title>Deep-cultivation of Planctomycetes and their phenomic and genomic characterization uncovers novel biology.</title>
        <authorList>
            <person name="Wiegand S."/>
            <person name="Jogler M."/>
            <person name="Boedeker C."/>
            <person name="Pinto D."/>
            <person name="Vollmers J."/>
            <person name="Rivas-Marin E."/>
            <person name="Kohn T."/>
            <person name="Peeters S.H."/>
            <person name="Heuer A."/>
            <person name="Rast P."/>
            <person name="Oberbeckmann S."/>
            <person name="Bunk B."/>
            <person name="Jeske O."/>
            <person name="Meyerdierks A."/>
            <person name="Storesund J.E."/>
            <person name="Kallscheuer N."/>
            <person name="Luecker S."/>
            <person name="Lage O.M."/>
            <person name="Pohl T."/>
            <person name="Merkel B.J."/>
            <person name="Hornburger P."/>
            <person name="Mueller R.-W."/>
            <person name="Bruemmer F."/>
            <person name="Labrenz M."/>
            <person name="Spormann A.M."/>
            <person name="Op Den Camp H."/>
            <person name="Overmann J."/>
            <person name="Amann R."/>
            <person name="Jetten M.S.M."/>
            <person name="Mascher T."/>
            <person name="Medema M.H."/>
            <person name="Devos D.P."/>
            <person name="Kaster A.-K."/>
            <person name="Ovreas L."/>
            <person name="Rohde M."/>
            <person name="Galperin M.Y."/>
            <person name="Jogler C."/>
        </authorList>
    </citation>
    <scope>NUCLEOTIDE SEQUENCE [LARGE SCALE GENOMIC DNA]</scope>
    <source>
        <strain evidence="1 2">KOR34</strain>
    </source>
</reference>
<dbReference type="Proteomes" id="UP000316714">
    <property type="component" value="Unassembled WGS sequence"/>
</dbReference>
<dbReference type="AlphaFoldDB" id="A0A5C5VGW4"/>